<protein>
    <recommendedName>
        <fullName evidence="1">NYN domain-containing protein</fullName>
    </recommendedName>
</protein>
<evidence type="ECO:0000313" key="3">
    <source>
        <dbReference type="Proteomes" id="UP000489600"/>
    </source>
</evidence>
<dbReference type="AlphaFoldDB" id="A0A565BTU6"/>
<organism evidence="2 3">
    <name type="scientific">Arabis nemorensis</name>
    <dbReference type="NCBI Taxonomy" id="586526"/>
    <lineage>
        <taxon>Eukaryota</taxon>
        <taxon>Viridiplantae</taxon>
        <taxon>Streptophyta</taxon>
        <taxon>Embryophyta</taxon>
        <taxon>Tracheophyta</taxon>
        <taxon>Spermatophyta</taxon>
        <taxon>Magnoliopsida</taxon>
        <taxon>eudicotyledons</taxon>
        <taxon>Gunneridae</taxon>
        <taxon>Pentapetalae</taxon>
        <taxon>rosids</taxon>
        <taxon>malvids</taxon>
        <taxon>Brassicales</taxon>
        <taxon>Brassicaceae</taxon>
        <taxon>Arabideae</taxon>
        <taxon>Arabis</taxon>
    </lineage>
</organism>
<evidence type="ECO:0000259" key="1">
    <source>
        <dbReference type="Pfam" id="PF01936"/>
    </source>
</evidence>
<reference evidence="2" key="1">
    <citation type="submission" date="2019-07" db="EMBL/GenBank/DDBJ databases">
        <authorList>
            <person name="Dittberner H."/>
        </authorList>
    </citation>
    <scope>NUCLEOTIDE SEQUENCE [LARGE SCALE GENOMIC DNA]</scope>
</reference>
<feature type="domain" description="NYN" evidence="1">
    <location>
        <begin position="163"/>
        <end position="236"/>
    </location>
</feature>
<name>A0A565BTU6_9BRAS</name>
<dbReference type="EMBL" id="CABITT030000005">
    <property type="protein sequence ID" value="VVB04802.1"/>
    <property type="molecule type" value="Genomic_DNA"/>
</dbReference>
<sequence>MNPSPSTPPRRIKWTKADFSPDEWSRGVDVKWDVDNSSIHKEHVAPYPTSTNLFRNVQKALRVSNPRLFIRSFVGYGDLNTRFTEAQIEVLEKSGIKLILGIHAPIQPAPNQHVYNPQPLPGLCPIQPALNAQALPFIPHALRLIQQVYNPVKNHAAQNAQSNSGRKVKTNLGDILIIHDLLIEAFDNGSTNIVLISSDVDFAIPLSFLKDRKFNVLLAKRRVTKPELDNFVSDYYFWKEMQSGVWMK</sequence>
<dbReference type="InterPro" id="IPR021139">
    <property type="entry name" value="NYN"/>
</dbReference>
<accession>A0A565BTU6</accession>
<keyword evidence="3" id="KW-1185">Reference proteome</keyword>
<proteinExistence type="predicted"/>
<dbReference type="Proteomes" id="UP000489600">
    <property type="component" value="Unassembled WGS sequence"/>
</dbReference>
<comment type="caution">
    <text evidence="2">The sequence shown here is derived from an EMBL/GenBank/DDBJ whole genome shotgun (WGS) entry which is preliminary data.</text>
</comment>
<evidence type="ECO:0000313" key="2">
    <source>
        <dbReference type="EMBL" id="VVB04802.1"/>
    </source>
</evidence>
<dbReference type="Gene3D" id="3.40.50.1010">
    <property type="entry name" value="5'-nuclease"/>
    <property type="match status" value="1"/>
</dbReference>
<dbReference type="GO" id="GO:0004540">
    <property type="term" value="F:RNA nuclease activity"/>
    <property type="evidence" value="ECO:0007669"/>
    <property type="project" value="InterPro"/>
</dbReference>
<dbReference type="Pfam" id="PF01936">
    <property type="entry name" value="NYN"/>
    <property type="match status" value="1"/>
</dbReference>
<gene>
    <name evidence="2" type="ORF">ANE_LOCUS15246</name>
</gene>